<evidence type="ECO:0000313" key="2">
    <source>
        <dbReference type="Proteomes" id="UP000061569"/>
    </source>
</evidence>
<protein>
    <submittedName>
        <fullName evidence="1">Uncharacterized protein</fullName>
    </submittedName>
</protein>
<evidence type="ECO:0000313" key="1">
    <source>
        <dbReference type="EMBL" id="ALN56673.1"/>
    </source>
</evidence>
<dbReference type="EMBL" id="CP013140">
    <property type="protein sequence ID" value="ALN56673.1"/>
    <property type="molecule type" value="Genomic_DNA"/>
</dbReference>
<dbReference type="AlphaFoldDB" id="A0A0S2DDV1"/>
<gene>
    <name evidence="1" type="ORF">GLE_1316</name>
</gene>
<reference evidence="1 2" key="1">
    <citation type="submission" date="2015-11" db="EMBL/GenBank/DDBJ databases">
        <title>Genome sequences of Lysobacter enzymogenes strain C3 and Lysobacter antibioticus ATCC 29479.</title>
        <authorList>
            <person name="Kobayashi D.Y."/>
        </authorList>
    </citation>
    <scope>NUCLEOTIDE SEQUENCE [LARGE SCALE GENOMIC DNA]</scope>
    <source>
        <strain evidence="1 2">C3</strain>
    </source>
</reference>
<dbReference type="KEGG" id="lez:GLE_1316"/>
<organism evidence="1 2">
    <name type="scientific">Lysobacter enzymogenes</name>
    <dbReference type="NCBI Taxonomy" id="69"/>
    <lineage>
        <taxon>Bacteria</taxon>
        <taxon>Pseudomonadati</taxon>
        <taxon>Pseudomonadota</taxon>
        <taxon>Gammaproteobacteria</taxon>
        <taxon>Lysobacterales</taxon>
        <taxon>Lysobacteraceae</taxon>
        <taxon>Lysobacter</taxon>
    </lineage>
</organism>
<dbReference type="PATRIC" id="fig|69.6.peg.1300"/>
<dbReference type="OrthoDB" id="6027923at2"/>
<sequence length="189" mass="20479">MFGTSLSLRAPARVRAAIAPPAARRRASAPFAAFRAFALTLLMLFVHGAGADPVAADQRLAIVKQNFTALKQNYSIAKMQLQMGQTTPASVSFTLARAQSQQMVSNLAILRNDNQHTLDNGLYLNGAAQQQAVNYTDVAKSLTQQLQTRLLILSMQPASQLDLVLADQSLTQLTLKLTQLEQAMIAAQQ</sequence>
<name>A0A0S2DDV1_LYSEN</name>
<accession>A0A0S2DDV1</accession>
<dbReference type="Proteomes" id="UP000061569">
    <property type="component" value="Chromosome"/>
</dbReference>
<proteinExistence type="predicted"/>